<dbReference type="InterPro" id="IPR049326">
    <property type="entry name" value="Rhodopsin_dom_fungi"/>
</dbReference>
<feature type="transmembrane region" description="Helical" evidence="2">
    <location>
        <begin position="238"/>
        <end position="260"/>
    </location>
</feature>
<evidence type="ECO:0000256" key="1">
    <source>
        <dbReference type="SAM" id="MobiDB-lite"/>
    </source>
</evidence>
<feature type="transmembrane region" description="Helical" evidence="2">
    <location>
        <begin position="16"/>
        <end position="36"/>
    </location>
</feature>
<keyword evidence="2" id="KW-0472">Membrane</keyword>
<accession>A0A9P9DMW4</accession>
<evidence type="ECO:0000259" key="3">
    <source>
        <dbReference type="Pfam" id="PF20684"/>
    </source>
</evidence>
<feature type="transmembrane region" description="Helical" evidence="2">
    <location>
        <begin position="204"/>
        <end position="226"/>
    </location>
</feature>
<sequence>MGSAQRIITDTNKGPLVQVLTLMFLVLAVLACLVRCGTKIYMVKRLKVDDILAVVSGVFAICQSVVVFLGSENGLGQPFETLSSRDVETFYKTQYASNSLFIASLLCSKLSGTMGLRMMSRRGQENIILVCEVVIGLWGCSAFFVNFFQCRLPMPWDYSDSTRCINRTAFWTWYSISNIITDVAIVAIMIDNARKIQTSWSKRILVICVFGSRIFVTPAAAAQIYYSNKAFASSDASFSLWEAAITMQLVQCLAIFTVCVPNLKPFLDSLESGQIRIDDLRRQGKTSSNGYPTYKAGHSGYRSGQSSGLGGSRSGQGSATRSQSQQHDDAIMSQSQRSQHSDVHEMVNLSASGSKTRAVAQTAHGQKTSWDGQSHGSHSSQTILVQQSWEVDVQNMAGRATQ</sequence>
<dbReference type="PANTHER" id="PTHR38794:SF1">
    <property type="entry name" value="INTEGRAL MEMBRANE PROTEIN"/>
    <property type="match status" value="1"/>
</dbReference>
<dbReference type="OrthoDB" id="3918601at2759"/>
<name>A0A9P9DMW4_9HYPO</name>
<dbReference type="AlphaFoldDB" id="A0A9P9DMW4"/>
<comment type="caution">
    <text evidence="4">The sequence shown here is derived from an EMBL/GenBank/DDBJ whole genome shotgun (WGS) entry which is preliminary data.</text>
</comment>
<feature type="domain" description="Rhodopsin" evidence="3">
    <location>
        <begin position="34"/>
        <end position="267"/>
    </location>
</feature>
<evidence type="ECO:0000313" key="4">
    <source>
        <dbReference type="EMBL" id="KAH7121842.1"/>
    </source>
</evidence>
<organism evidence="4 5">
    <name type="scientific">Dactylonectria estremocensis</name>
    <dbReference type="NCBI Taxonomy" id="1079267"/>
    <lineage>
        <taxon>Eukaryota</taxon>
        <taxon>Fungi</taxon>
        <taxon>Dikarya</taxon>
        <taxon>Ascomycota</taxon>
        <taxon>Pezizomycotina</taxon>
        <taxon>Sordariomycetes</taxon>
        <taxon>Hypocreomycetidae</taxon>
        <taxon>Hypocreales</taxon>
        <taxon>Nectriaceae</taxon>
        <taxon>Dactylonectria</taxon>
    </lineage>
</organism>
<keyword evidence="5" id="KW-1185">Reference proteome</keyword>
<dbReference type="Proteomes" id="UP000717696">
    <property type="component" value="Unassembled WGS sequence"/>
</dbReference>
<dbReference type="PROSITE" id="PS51257">
    <property type="entry name" value="PROKAR_LIPOPROTEIN"/>
    <property type="match status" value="1"/>
</dbReference>
<dbReference type="EMBL" id="JAGMUU010000027">
    <property type="protein sequence ID" value="KAH7121842.1"/>
    <property type="molecule type" value="Genomic_DNA"/>
</dbReference>
<gene>
    <name evidence="4" type="ORF">B0J13DRAFT_159019</name>
</gene>
<protein>
    <recommendedName>
        <fullName evidence="3">Rhodopsin domain-containing protein</fullName>
    </recommendedName>
</protein>
<evidence type="ECO:0000313" key="5">
    <source>
        <dbReference type="Proteomes" id="UP000717696"/>
    </source>
</evidence>
<evidence type="ECO:0000256" key="2">
    <source>
        <dbReference type="SAM" id="Phobius"/>
    </source>
</evidence>
<dbReference type="PANTHER" id="PTHR38794">
    <property type="entry name" value="INTEGRAL MEMBRANE PROTEIN"/>
    <property type="match status" value="1"/>
</dbReference>
<keyword evidence="2" id="KW-1133">Transmembrane helix</keyword>
<dbReference type="Pfam" id="PF20684">
    <property type="entry name" value="Fung_rhodopsin"/>
    <property type="match status" value="1"/>
</dbReference>
<feature type="compositionally biased region" description="Polar residues" evidence="1">
    <location>
        <begin position="363"/>
        <end position="386"/>
    </location>
</feature>
<feature type="region of interest" description="Disordered" evidence="1">
    <location>
        <begin position="281"/>
        <end position="386"/>
    </location>
</feature>
<keyword evidence="2" id="KW-0812">Transmembrane</keyword>
<proteinExistence type="predicted"/>
<feature type="transmembrane region" description="Helical" evidence="2">
    <location>
        <begin position="168"/>
        <end position="192"/>
    </location>
</feature>
<reference evidence="4" key="1">
    <citation type="journal article" date="2021" name="Nat. Commun.">
        <title>Genetic determinants of endophytism in the Arabidopsis root mycobiome.</title>
        <authorList>
            <person name="Mesny F."/>
            <person name="Miyauchi S."/>
            <person name="Thiergart T."/>
            <person name="Pickel B."/>
            <person name="Atanasova L."/>
            <person name="Karlsson M."/>
            <person name="Huettel B."/>
            <person name="Barry K.W."/>
            <person name="Haridas S."/>
            <person name="Chen C."/>
            <person name="Bauer D."/>
            <person name="Andreopoulos W."/>
            <person name="Pangilinan J."/>
            <person name="LaButti K."/>
            <person name="Riley R."/>
            <person name="Lipzen A."/>
            <person name="Clum A."/>
            <person name="Drula E."/>
            <person name="Henrissat B."/>
            <person name="Kohler A."/>
            <person name="Grigoriev I.V."/>
            <person name="Martin F.M."/>
            <person name="Hacquard S."/>
        </authorList>
    </citation>
    <scope>NUCLEOTIDE SEQUENCE</scope>
    <source>
        <strain evidence="4">MPI-CAGE-AT-0021</strain>
    </source>
</reference>
<feature type="transmembrane region" description="Helical" evidence="2">
    <location>
        <begin position="127"/>
        <end position="148"/>
    </location>
</feature>